<sequence length="122" mass="14184">MGEVVMEPANEYRPVILPLQIDRSFRPWRYQVSHRTLVLRSEARDAVPQVLDVVFMNVLAMKIRHDYRQLVISEADDLDEAADFVEVPERFRHNYRTYQVSDGTHSGFVVCGALQLRHDPTS</sequence>
<accession>A0ABP4E0Z9</accession>
<keyword evidence="2" id="KW-1185">Reference proteome</keyword>
<name>A0ABP4E0Z9_9ACTN</name>
<organism evidence="1 2">
    <name type="scientific">Kitasatospora arboriphila</name>
    <dbReference type="NCBI Taxonomy" id="258052"/>
    <lineage>
        <taxon>Bacteria</taxon>
        <taxon>Bacillati</taxon>
        <taxon>Actinomycetota</taxon>
        <taxon>Actinomycetes</taxon>
        <taxon>Kitasatosporales</taxon>
        <taxon>Streptomycetaceae</taxon>
        <taxon>Kitasatospora</taxon>
    </lineage>
</organism>
<evidence type="ECO:0000313" key="2">
    <source>
        <dbReference type="Proteomes" id="UP001499987"/>
    </source>
</evidence>
<evidence type="ECO:0000313" key="1">
    <source>
        <dbReference type="EMBL" id="GAA1083542.1"/>
    </source>
</evidence>
<protein>
    <submittedName>
        <fullName evidence="1">Uncharacterized protein</fullName>
    </submittedName>
</protein>
<gene>
    <name evidence="1" type="ORF">GCM10009663_28620</name>
</gene>
<proteinExistence type="predicted"/>
<comment type="caution">
    <text evidence="1">The sequence shown here is derived from an EMBL/GenBank/DDBJ whole genome shotgun (WGS) entry which is preliminary data.</text>
</comment>
<dbReference type="EMBL" id="BAAALD010000023">
    <property type="protein sequence ID" value="GAA1083542.1"/>
    <property type="molecule type" value="Genomic_DNA"/>
</dbReference>
<reference evidence="2" key="1">
    <citation type="journal article" date="2019" name="Int. J. Syst. Evol. Microbiol.">
        <title>The Global Catalogue of Microorganisms (GCM) 10K type strain sequencing project: providing services to taxonomists for standard genome sequencing and annotation.</title>
        <authorList>
            <consortium name="The Broad Institute Genomics Platform"/>
            <consortium name="The Broad Institute Genome Sequencing Center for Infectious Disease"/>
            <person name="Wu L."/>
            <person name="Ma J."/>
        </authorList>
    </citation>
    <scope>NUCLEOTIDE SEQUENCE [LARGE SCALE GENOMIC DNA]</scope>
    <source>
        <strain evidence="2">JCM 13002</strain>
    </source>
</reference>
<dbReference type="Proteomes" id="UP001499987">
    <property type="component" value="Unassembled WGS sequence"/>
</dbReference>